<evidence type="ECO:0000256" key="7">
    <source>
        <dbReference type="SAM" id="Phobius"/>
    </source>
</evidence>
<dbReference type="InterPro" id="IPR011701">
    <property type="entry name" value="MFS"/>
</dbReference>
<dbReference type="CDD" id="cd06173">
    <property type="entry name" value="MFS_MefA_like"/>
    <property type="match status" value="1"/>
</dbReference>
<name>A0AAN0MFQ1_9ACTN</name>
<evidence type="ECO:0000256" key="6">
    <source>
        <dbReference type="SAM" id="MobiDB-lite"/>
    </source>
</evidence>
<evidence type="ECO:0000259" key="8">
    <source>
        <dbReference type="PROSITE" id="PS50850"/>
    </source>
</evidence>
<feature type="compositionally biased region" description="Acidic residues" evidence="6">
    <location>
        <begin position="447"/>
        <end position="459"/>
    </location>
</feature>
<keyword evidence="4 7" id="KW-1133">Transmembrane helix</keyword>
<keyword evidence="10" id="KW-1185">Reference proteome</keyword>
<dbReference type="Proteomes" id="UP001431656">
    <property type="component" value="Chromosome"/>
</dbReference>
<evidence type="ECO:0000313" key="9">
    <source>
        <dbReference type="EMBL" id="BEH01783.1"/>
    </source>
</evidence>
<dbReference type="AlphaFoldDB" id="A0AAN0MFQ1"/>
<feature type="region of interest" description="Disordered" evidence="6">
    <location>
        <begin position="438"/>
        <end position="459"/>
    </location>
</feature>
<dbReference type="PANTHER" id="PTHR23513">
    <property type="entry name" value="INTEGRAL MEMBRANE EFFLUX PROTEIN-RELATED"/>
    <property type="match status" value="1"/>
</dbReference>
<feature type="domain" description="Major facilitator superfamily (MFS) profile" evidence="8">
    <location>
        <begin position="1"/>
        <end position="422"/>
    </location>
</feature>
<feature type="transmembrane region" description="Helical" evidence="7">
    <location>
        <begin position="344"/>
        <end position="367"/>
    </location>
</feature>
<organism evidence="9 10">
    <name type="scientific">Brooklawnia propionicigenes</name>
    <dbReference type="NCBI Taxonomy" id="3041175"/>
    <lineage>
        <taxon>Bacteria</taxon>
        <taxon>Bacillati</taxon>
        <taxon>Actinomycetota</taxon>
        <taxon>Actinomycetes</taxon>
        <taxon>Propionibacteriales</taxon>
        <taxon>Propionibacteriaceae</taxon>
        <taxon>Brooklawnia</taxon>
    </lineage>
</organism>
<protein>
    <submittedName>
        <fullName evidence="9">MFS transporter</fullName>
    </submittedName>
</protein>
<evidence type="ECO:0000313" key="10">
    <source>
        <dbReference type="Proteomes" id="UP001431656"/>
    </source>
</evidence>
<keyword evidence="5 7" id="KW-0472">Membrane</keyword>
<evidence type="ECO:0000256" key="3">
    <source>
        <dbReference type="ARBA" id="ARBA00022692"/>
    </source>
</evidence>
<dbReference type="SUPFAM" id="SSF103473">
    <property type="entry name" value="MFS general substrate transporter"/>
    <property type="match status" value="1"/>
</dbReference>
<dbReference type="Pfam" id="PF07690">
    <property type="entry name" value="MFS_1"/>
    <property type="match status" value="1"/>
</dbReference>
<dbReference type="GO" id="GO:0005886">
    <property type="term" value="C:plasma membrane"/>
    <property type="evidence" value="ECO:0007669"/>
    <property type="project" value="UniProtKB-SubCell"/>
</dbReference>
<keyword evidence="2" id="KW-1003">Cell membrane</keyword>
<feature type="transmembrane region" description="Helical" evidence="7">
    <location>
        <begin position="396"/>
        <end position="416"/>
    </location>
</feature>
<feature type="transmembrane region" description="Helical" evidence="7">
    <location>
        <begin position="12"/>
        <end position="31"/>
    </location>
</feature>
<keyword evidence="3 7" id="KW-0812">Transmembrane</keyword>
<dbReference type="EMBL" id="AP028056">
    <property type="protein sequence ID" value="BEH01783.1"/>
    <property type="molecule type" value="Genomic_DNA"/>
</dbReference>
<feature type="transmembrane region" description="Helical" evidence="7">
    <location>
        <begin position="103"/>
        <end position="132"/>
    </location>
</feature>
<proteinExistence type="predicted"/>
<evidence type="ECO:0000256" key="5">
    <source>
        <dbReference type="ARBA" id="ARBA00023136"/>
    </source>
</evidence>
<feature type="transmembrane region" description="Helical" evidence="7">
    <location>
        <begin position="144"/>
        <end position="163"/>
    </location>
</feature>
<dbReference type="Gene3D" id="1.20.1250.20">
    <property type="entry name" value="MFS general substrate transporter like domains"/>
    <property type="match status" value="1"/>
</dbReference>
<dbReference type="PANTHER" id="PTHR23513:SF6">
    <property type="entry name" value="MAJOR FACILITATOR SUPERFAMILY ASSOCIATED DOMAIN-CONTAINING PROTEIN"/>
    <property type="match status" value="1"/>
</dbReference>
<sequence>MRTFQRVLVNTLLANITTQMVWFGFTFWAYLESRSVLVTSILGGSYMLFLALTSVPFGTLIDRIRKKTAMMLATACTAVAFAIGSALFFVIPSDVLLDLRRPFFWVFLTILLLGALVESIRGLALATCVTMLVPAELRPKANGLVGMVQGIGFALNSVVSGLAVGFLGMGPLLVAGVAFIVVSALHLRSIEINEPGVQHAEGVPAKVDFAEAFRMTRAVPGLLALVLFSTFNNLLGGVYMALLDPYGLELMPVQAWGILWGVCSIGFILGGMIISRTGLGVNPVRTLLLVNIAMWTVAAILPIRESIALLAIGCFIYMGLVTFAEASEQTVLQKVVPFVQQGRVFGFAMAIELAAAPISTLMIGPIAEFWLIPYMNSDAGRNQLGWLLGAGTTRGIALAFLLASLIGLIVTVLALMSRPYSVLSATYRDSLVNESLAADDPAVQPTDGEDEPPVSDPQE</sequence>
<comment type="subcellular location">
    <subcellularLocation>
        <location evidence="1">Cell membrane</location>
        <topology evidence="1">Multi-pass membrane protein</topology>
    </subcellularLocation>
</comment>
<dbReference type="PROSITE" id="PS50850">
    <property type="entry name" value="MFS"/>
    <property type="match status" value="1"/>
</dbReference>
<accession>A0AAN0MFQ1</accession>
<feature type="transmembrane region" description="Helical" evidence="7">
    <location>
        <begin position="37"/>
        <end position="57"/>
    </location>
</feature>
<evidence type="ECO:0000256" key="2">
    <source>
        <dbReference type="ARBA" id="ARBA00022475"/>
    </source>
</evidence>
<reference evidence="9" key="1">
    <citation type="journal article" date="2024" name="Int. J. Syst. Evol. Microbiol.">
        <title>Brooklawnia propionicigenes sp. nov., a facultatively anaerobic, propionate-producing bacterium isolated from a methanogenic reactor treating waste from cattle farms.</title>
        <authorList>
            <person name="Akita Y."/>
            <person name="Ueki A."/>
            <person name="Tonouchi A."/>
            <person name="Sugawara Y."/>
            <person name="Honma S."/>
            <person name="Kaku N."/>
            <person name="Ueki K."/>
        </authorList>
    </citation>
    <scope>NUCLEOTIDE SEQUENCE</scope>
    <source>
        <strain evidence="9">SH051</strain>
    </source>
</reference>
<feature type="transmembrane region" description="Helical" evidence="7">
    <location>
        <begin position="222"/>
        <end position="242"/>
    </location>
</feature>
<evidence type="ECO:0000256" key="4">
    <source>
        <dbReference type="ARBA" id="ARBA00022989"/>
    </source>
</evidence>
<feature type="transmembrane region" description="Helical" evidence="7">
    <location>
        <begin position="169"/>
        <end position="187"/>
    </location>
</feature>
<dbReference type="RefSeq" id="WP_286268112.1">
    <property type="nucleotide sequence ID" value="NZ_AP028056.1"/>
</dbReference>
<dbReference type="InterPro" id="IPR020846">
    <property type="entry name" value="MFS_dom"/>
</dbReference>
<feature type="transmembrane region" description="Helical" evidence="7">
    <location>
        <begin position="254"/>
        <end position="274"/>
    </location>
</feature>
<feature type="transmembrane region" description="Helical" evidence="7">
    <location>
        <begin position="69"/>
        <end position="91"/>
    </location>
</feature>
<gene>
    <name evidence="9" type="ORF">brsh051_10640</name>
</gene>
<feature type="transmembrane region" description="Helical" evidence="7">
    <location>
        <begin position="307"/>
        <end position="324"/>
    </location>
</feature>
<dbReference type="KEGG" id="broo:brsh051_10640"/>
<evidence type="ECO:0000256" key="1">
    <source>
        <dbReference type="ARBA" id="ARBA00004651"/>
    </source>
</evidence>
<feature type="transmembrane region" description="Helical" evidence="7">
    <location>
        <begin position="286"/>
        <end position="301"/>
    </location>
</feature>
<dbReference type="GO" id="GO:0022857">
    <property type="term" value="F:transmembrane transporter activity"/>
    <property type="evidence" value="ECO:0007669"/>
    <property type="project" value="InterPro"/>
</dbReference>
<dbReference type="InterPro" id="IPR036259">
    <property type="entry name" value="MFS_trans_sf"/>
</dbReference>